<dbReference type="RefSeq" id="WP_133943365.1">
    <property type="nucleotide sequence ID" value="NZ_SOEO01000001.1"/>
</dbReference>
<evidence type="ECO:0000313" key="4">
    <source>
        <dbReference type="Proteomes" id="UP000295313"/>
    </source>
</evidence>
<protein>
    <submittedName>
        <fullName evidence="3">Regulatory LuxR family protein</fullName>
    </submittedName>
</protein>
<evidence type="ECO:0000256" key="1">
    <source>
        <dbReference type="SAM" id="Coils"/>
    </source>
</evidence>
<feature type="coiled-coil region" evidence="1">
    <location>
        <begin position="375"/>
        <end position="409"/>
    </location>
</feature>
<dbReference type="GO" id="GO:0003677">
    <property type="term" value="F:DNA binding"/>
    <property type="evidence" value="ECO:0007669"/>
    <property type="project" value="InterPro"/>
</dbReference>
<dbReference type="OrthoDB" id="1017207at2"/>
<feature type="transmembrane region" description="Helical" evidence="2">
    <location>
        <begin position="340"/>
        <end position="360"/>
    </location>
</feature>
<sequence>MIKKTSLLLILFFNLHFAQQRDSKKEIDSLINLADQNINVDFDKTLLFAEKALVKAKKEKDEERMAKAYYYAAKSLVFFRRFEESSRYLKEGLKISELKNDIILKSLFFSLQGSYYARMSLFEQSVQSKKRALELVEHNSDLQSQLLTANYYVGIADYYIDTNDLQSAHLYADKSIVAIEKIPEQKYFSTKKIYRDKPFIYFYKSWILLQEKKPQEALPFIEKAFNSAVLERYHYMALFYEIYGDYYYQTRSYQKAIAFYLKSVENKKKFKHYHANVDSKIASSYKALGDHANMLRYMERAEKRREIDGREDLKIVQKELHNALTQEEIDKINLRYNQNLIVASIIFFCISLLVAVFFNIRKKKRKIILEQESRLSEKIFTIQEKEDEIEMLRQRVNESTSELIELVKNNSPLFWTKFQDAYPDFAQKLLKLNPALKTTELCFFAYIYMGFSNKEIAEYTFKALKTIENNRSNLRKRISLNSDEDFTVWIRNYIAEA</sequence>
<gene>
    <name evidence="3" type="ORF">B0I22_0868</name>
</gene>
<dbReference type="AlphaFoldDB" id="A0A4R8IJC3"/>
<dbReference type="InterPro" id="IPR016032">
    <property type="entry name" value="Sig_transdc_resp-reg_C-effctor"/>
</dbReference>
<evidence type="ECO:0000313" key="3">
    <source>
        <dbReference type="EMBL" id="TDX86719.1"/>
    </source>
</evidence>
<dbReference type="Proteomes" id="UP000295313">
    <property type="component" value="Unassembled WGS sequence"/>
</dbReference>
<dbReference type="Gene3D" id="1.25.40.10">
    <property type="entry name" value="Tetratricopeptide repeat domain"/>
    <property type="match status" value="2"/>
</dbReference>
<keyword evidence="2" id="KW-0472">Membrane</keyword>
<evidence type="ECO:0000256" key="2">
    <source>
        <dbReference type="SAM" id="Phobius"/>
    </source>
</evidence>
<name>A0A4R8IJC3_9FLAO</name>
<keyword evidence="2" id="KW-1133">Transmembrane helix</keyword>
<comment type="caution">
    <text evidence="3">The sequence shown here is derived from an EMBL/GenBank/DDBJ whole genome shotgun (WGS) entry which is preliminary data.</text>
</comment>
<dbReference type="SUPFAM" id="SSF48452">
    <property type="entry name" value="TPR-like"/>
    <property type="match status" value="2"/>
</dbReference>
<keyword evidence="1" id="KW-0175">Coiled coil</keyword>
<organism evidence="3 4">
    <name type="scientific">Epilithonimonas xixisoli</name>
    <dbReference type="NCBI Taxonomy" id="1476462"/>
    <lineage>
        <taxon>Bacteria</taxon>
        <taxon>Pseudomonadati</taxon>
        <taxon>Bacteroidota</taxon>
        <taxon>Flavobacteriia</taxon>
        <taxon>Flavobacteriales</taxon>
        <taxon>Weeksellaceae</taxon>
        <taxon>Chryseobacterium group</taxon>
        <taxon>Epilithonimonas</taxon>
    </lineage>
</organism>
<keyword evidence="4" id="KW-1185">Reference proteome</keyword>
<accession>A0A4R8IJC3</accession>
<dbReference type="SUPFAM" id="SSF46894">
    <property type="entry name" value="C-terminal effector domain of the bipartite response regulators"/>
    <property type="match status" value="1"/>
</dbReference>
<reference evidence="3 4" key="1">
    <citation type="submission" date="2019-03" db="EMBL/GenBank/DDBJ databases">
        <title>Genomic Encyclopedia of Type Strains, Phase III (KMG-III): the genomes of soil and plant-associated and newly described type strains.</title>
        <authorList>
            <person name="Whitman W."/>
        </authorList>
    </citation>
    <scope>NUCLEOTIDE SEQUENCE [LARGE SCALE GENOMIC DNA]</scope>
    <source>
        <strain evidence="3 4">CGMCC 1.12802</strain>
    </source>
</reference>
<keyword evidence="2" id="KW-0812">Transmembrane</keyword>
<dbReference type="InterPro" id="IPR036388">
    <property type="entry name" value="WH-like_DNA-bd_sf"/>
</dbReference>
<dbReference type="InterPro" id="IPR011990">
    <property type="entry name" value="TPR-like_helical_dom_sf"/>
</dbReference>
<dbReference type="EMBL" id="SOEO01000001">
    <property type="protein sequence ID" value="TDX86719.1"/>
    <property type="molecule type" value="Genomic_DNA"/>
</dbReference>
<proteinExistence type="predicted"/>
<dbReference type="GO" id="GO:0006355">
    <property type="term" value="P:regulation of DNA-templated transcription"/>
    <property type="evidence" value="ECO:0007669"/>
    <property type="project" value="InterPro"/>
</dbReference>
<dbReference type="Gene3D" id="1.10.10.10">
    <property type="entry name" value="Winged helix-like DNA-binding domain superfamily/Winged helix DNA-binding domain"/>
    <property type="match status" value="1"/>
</dbReference>